<dbReference type="EMBL" id="NRSG01000017">
    <property type="protein sequence ID" value="MBK1657410.1"/>
    <property type="molecule type" value="Genomic_DNA"/>
</dbReference>
<evidence type="ECO:0000256" key="1">
    <source>
        <dbReference type="ARBA" id="ARBA00001936"/>
    </source>
</evidence>
<dbReference type="Pfam" id="PF01546">
    <property type="entry name" value="Peptidase_M20"/>
    <property type="match status" value="1"/>
</dbReference>
<dbReference type="PANTHER" id="PTHR32494">
    <property type="entry name" value="ALLANTOATE DEIMINASE-RELATED"/>
    <property type="match status" value="1"/>
</dbReference>
<dbReference type="Proteomes" id="UP000697995">
    <property type="component" value="Unassembled WGS sequence"/>
</dbReference>
<accession>A0ABS1CSW4</accession>
<evidence type="ECO:0000256" key="3">
    <source>
        <dbReference type="ARBA" id="ARBA00011738"/>
    </source>
</evidence>
<dbReference type="Gene3D" id="3.30.70.360">
    <property type="match status" value="1"/>
</dbReference>
<dbReference type="InterPro" id="IPR010158">
    <property type="entry name" value="Amidase_Cbmase"/>
</dbReference>
<dbReference type="SUPFAM" id="SSF53187">
    <property type="entry name" value="Zn-dependent exopeptidases"/>
    <property type="match status" value="1"/>
</dbReference>
<keyword evidence="8" id="KW-1185">Reference proteome</keyword>
<evidence type="ECO:0000256" key="4">
    <source>
        <dbReference type="ARBA" id="ARBA00022723"/>
    </source>
</evidence>
<dbReference type="InterPro" id="IPR002933">
    <property type="entry name" value="Peptidase_M20"/>
</dbReference>
<dbReference type="PANTHER" id="PTHR32494:SF19">
    <property type="entry name" value="ALLANTOATE DEIMINASE-RELATED"/>
    <property type="match status" value="1"/>
</dbReference>
<dbReference type="Gene3D" id="3.40.630.10">
    <property type="entry name" value="Zn peptidases"/>
    <property type="match status" value="1"/>
</dbReference>
<evidence type="ECO:0000256" key="5">
    <source>
        <dbReference type="ARBA" id="ARBA00022801"/>
    </source>
</evidence>
<dbReference type="NCBIfam" id="TIGR01879">
    <property type="entry name" value="hydantase"/>
    <property type="match status" value="1"/>
</dbReference>
<comment type="similarity">
    <text evidence="2">Belongs to the peptidase M20 family.</text>
</comment>
<protein>
    <submittedName>
        <fullName evidence="7">Allantoate amidohydrolase</fullName>
    </submittedName>
</protein>
<dbReference type="InterPro" id="IPR036264">
    <property type="entry name" value="Bact_exopeptidase_dim_dom"/>
</dbReference>
<sequence>MTLGEAVAAQAPLAQRLLDGLAALGADPPGITRDAYGRGENAAHALVAEAGEALGLVAATDAGANLSLRWPGSDPAAKPILIGSHLDSVVQGGNFDGAAGVVAGLAAVAALQAAGIHPRCGIEVLALRCEEAVWFGLGLIGSRCLLARLPPGALDLRHARTGLTLAESIAACGGDPRRIAAGTPLRDPATLGAYLEVHIEQAPQLVEAGAPVALCLANPGNVRHPFIRITGEDAHTGLPHRFRRDAALAGADLALELEKLWLAEEAAGRPMAVTIGRLHTPAERHSLTMVSGRFELSLDLRAYAADHLAALEARLAGIVAEVAARRGVRIDLGARSAAAPGRMDPAILEGFAAAAARAGLPAPRLNSPGSHDANNFAAAGVPTGMLLARNRNGSHNPDEAMETGDLMASVSVLTHWLAERAGE</sequence>
<gene>
    <name evidence="7" type="ORF">CKO45_04095</name>
</gene>
<dbReference type="SUPFAM" id="SSF55031">
    <property type="entry name" value="Bacterial exopeptidase dimerisation domain"/>
    <property type="match status" value="1"/>
</dbReference>
<comment type="caution">
    <text evidence="7">The sequence shown here is derived from an EMBL/GenBank/DDBJ whole genome shotgun (WGS) entry which is preliminary data.</text>
</comment>
<keyword evidence="6" id="KW-0464">Manganese</keyword>
<keyword evidence="4" id="KW-0479">Metal-binding</keyword>
<evidence type="ECO:0000313" key="7">
    <source>
        <dbReference type="EMBL" id="MBK1657410.1"/>
    </source>
</evidence>
<keyword evidence="5" id="KW-0378">Hydrolase</keyword>
<evidence type="ECO:0000313" key="8">
    <source>
        <dbReference type="Proteomes" id="UP000697995"/>
    </source>
</evidence>
<name>A0ABS1CSW4_9PROT</name>
<dbReference type="RefSeq" id="WP_133217965.1">
    <property type="nucleotide sequence ID" value="NZ_NRSG01000017.1"/>
</dbReference>
<organism evidence="7 8">
    <name type="scientific">Paracraurococcus ruber</name>
    <dbReference type="NCBI Taxonomy" id="77675"/>
    <lineage>
        <taxon>Bacteria</taxon>
        <taxon>Pseudomonadati</taxon>
        <taxon>Pseudomonadota</taxon>
        <taxon>Alphaproteobacteria</taxon>
        <taxon>Acetobacterales</taxon>
        <taxon>Roseomonadaceae</taxon>
        <taxon>Paracraurococcus</taxon>
    </lineage>
</organism>
<comment type="subunit">
    <text evidence="3">Homodimer.</text>
</comment>
<proteinExistence type="inferred from homology"/>
<evidence type="ECO:0000256" key="2">
    <source>
        <dbReference type="ARBA" id="ARBA00006153"/>
    </source>
</evidence>
<dbReference type="PIRSF" id="PIRSF001235">
    <property type="entry name" value="Amidase_carbamoylase"/>
    <property type="match status" value="1"/>
</dbReference>
<reference evidence="7 8" key="1">
    <citation type="journal article" date="2020" name="Microorganisms">
        <title>Osmotic Adaptation and Compatible Solute Biosynthesis of Phototrophic Bacteria as Revealed from Genome Analyses.</title>
        <authorList>
            <person name="Imhoff J.F."/>
            <person name="Rahn T."/>
            <person name="Kunzel S."/>
            <person name="Keller A."/>
            <person name="Neulinger S.C."/>
        </authorList>
    </citation>
    <scope>NUCLEOTIDE SEQUENCE [LARGE SCALE GENOMIC DNA]</scope>
    <source>
        <strain evidence="7 8">DSM 15382</strain>
    </source>
</reference>
<evidence type="ECO:0000256" key="6">
    <source>
        <dbReference type="ARBA" id="ARBA00023211"/>
    </source>
</evidence>
<comment type="cofactor">
    <cofactor evidence="1">
        <name>Mn(2+)</name>
        <dbReference type="ChEBI" id="CHEBI:29035"/>
    </cofactor>
</comment>